<feature type="non-terminal residue" evidence="1">
    <location>
        <position position="131"/>
    </location>
</feature>
<proteinExistence type="predicted"/>
<evidence type="ECO:0000313" key="2">
    <source>
        <dbReference type="Proteomes" id="UP001328107"/>
    </source>
</evidence>
<accession>A0AAN4Z448</accession>
<organism evidence="1 2">
    <name type="scientific">Pristionchus mayeri</name>
    <dbReference type="NCBI Taxonomy" id="1317129"/>
    <lineage>
        <taxon>Eukaryota</taxon>
        <taxon>Metazoa</taxon>
        <taxon>Ecdysozoa</taxon>
        <taxon>Nematoda</taxon>
        <taxon>Chromadorea</taxon>
        <taxon>Rhabditida</taxon>
        <taxon>Rhabditina</taxon>
        <taxon>Diplogasteromorpha</taxon>
        <taxon>Diplogasteroidea</taxon>
        <taxon>Neodiplogasteridae</taxon>
        <taxon>Pristionchus</taxon>
    </lineage>
</organism>
<comment type="caution">
    <text evidence="1">The sequence shown here is derived from an EMBL/GenBank/DDBJ whole genome shotgun (WGS) entry which is preliminary data.</text>
</comment>
<sequence>MVGKGTMIPWGYVLVAWESGGDWNVMMNWNSERRERREDRMDQLDFSRESEERSNRLLLRGETQIFAVLRELKGLFVHLSSLIASWISVWHALLPSSLSIVSLHVDWLRSIGAHFTGDHATSGIFQTCIHL</sequence>
<reference evidence="2" key="1">
    <citation type="submission" date="2022-10" db="EMBL/GenBank/DDBJ databases">
        <title>Genome assembly of Pristionchus species.</title>
        <authorList>
            <person name="Yoshida K."/>
            <person name="Sommer R.J."/>
        </authorList>
    </citation>
    <scope>NUCLEOTIDE SEQUENCE [LARGE SCALE GENOMIC DNA]</scope>
    <source>
        <strain evidence="2">RS5460</strain>
    </source>
</reference>
<keyword evidence="2" id="KW-1185">Reference proteome</keyword>
<dbReference type="EMBL" id="BTRK01000001">
    <property type="protein sequence ID" value="GMR32231.1"/>
    <property type="molecule type" value="Genomic_DNA"/>
</dbReference>
<evidence type="ECO:0000313" key="1">
    <source>
        <dbReference type="EMBL" id="GMR32231.1"/>
    </source>
</evidence>
<dbReference type="Proteomes" id="UP001328107">
    <property type="component" value="Unassembled WGS sequence"/>
</dbReference>
<protein>
    <submittedName>
        <fullName evidence="1">Uncharacterized protein</fullName>
    </submittedName>
</protein>
<dbReference type="AlphaFoldDB" id="A0AAN4Z448"/>
<gene>
    <name evidence="1" type="ORF">PMAYCL1PPCAC_02426</name>
</gene>
<name>A0AAN4Z448_9BILA</name>